<evidence type="ECO:0000313" key="3">
    <source>
        <dbReference type="EMBL" id="SAL71072.1"/>
    </source>
</evidence>
<proteinExistence type="predicted"/>
<evidence type="ECO:0000259" key="2">
    <source>
        <dbReference type="PROSITE" id="PS50887"/>
    </source>
</evidence>
<dbReference type="SMART" id="SM00267">
    <property type="entry name" value="GGDEF"/>
    <property type="match status" value="1"/>
</dbReference>
<dbReference type="InterPro" id="IPR029787">
    <property type="entry name" value="Nucleotide_cyclase"/>
</dbReference>
<evidence type="ECO:0000256" key="1">
    <source>
        <dbReference type="SAM" id="Phobius"/>
    </source>
</evidence>
<feature type="transmembrane region" description="Helical" evidence="1">
    <location>
        <begin position="68"/>
        <end position="86"/>
    </location>
</feature>
<feature type="transmembrane region" description="Helical" evidence="1">
    <location>
        <begin position="169"/>
        <end position="187"/>
    </location>
</feature>
<gene>
    <name evidence="3" type="ORF">AWB69_08542</name>
</gene>
<keyword evidence="1" id="KW-0812">Transmembrane</keyword>
<sequence length="368" mass="40202">MRISKIRSRMFGAHQTSERVHGPFQFGRCSYRELEREQVTRRVTLGIVVLVIWPMCAGTVRPEQTIDAFLVGLLYVVYGAASLLAVDLVSRPLRARLAVTTLLDQALVIWLLAAAPLTLPMMWAVFWLLIDSGCRFGKSMLTLSCASAVSGILALALLSPWWIENRPVALGLALSVMATWFYLRLLGERLNRVIEQLIHQAGTDPLTGLCNRFALYERLEQAILAASTSPTSALMLIDLDGFKEVNDSYGHAVGDVLLQTFAALLESRMRRVDTVARLGGDEFVVLALDIQDKNAVLAIADAVHSALTDMTSIQGQTVKVSASIGACMVSALTDIAALLGDADRAMYRAKTLGAGCTVFSDENPFEKR</sequence>
<feature type="transmembrane region" description="Helical" evidence="1">
    <location>
        <begin position="141"/>
        <end position="163"/>
    </location>
</feature>
<dbReference type="PANTHER" id="PTHR46663">
    <property type="entry name" value="DIGUANYLATE CYCLASE DGCT-RELATED"/>
    <property type="match status" value="1"/>
</dbReference>
<dbReference type="InterPro" id="IPR000160">
    <property type="entry name" value="GGDEF_dom"/>
</dbReference>
<reference evidence="3 4" key="1">
    <citation type="submission" date="2016-01" db="EMBL/GenBank/DDBJ databases">
        <authorList>
            <person name="Oliw E.H."/>
        </authorList>
    </citation>
    <scope>NUCLEOTIDE SEQUENCE [LARGE SCALE GENOMIC DNA]</scope>
    <source>
        <strain evidence="3">LMG 27134</strain>
    </source>
</reference>
<dbReference type="PROSITE" id="PS50887">
    <property type="entry name" value="GGDEF"/>
    <property type="match status" value="1"/>
</dbReference>
<dbReference type="Proteomes" id="UP000054683">
    <property type="component" value="Unassembled WGS sequence"/>
</dbReference>
<dbReference type="InterPro" id="IPR052163">
    <property type="entry name" value="DGC-Regulatory_Protein"/>
</dbReference>
<dbReference type="AlphaFoldDB" id="A0A158JQB8"/>
<dbReference type="SUPFAM" id="SSF55073">
    <property type="entry name" value="Nucleotide cyclase"/>
    <property type="match status" value="1"/>
</dbReference>
<evidence type="ECO:0000313" key="4">
    <source>
        <dbReference type="Proteomes" id="UP000054683"/>
    </source>
</evidence>
<dbReference type="PANTHER" id="PTHR46663:SF2">
    <property type="entry name" value="GGDEF DOMAIN-CONTAINING PROTEIN"/>
    <property type="match status" value="1"/>
</dbReference>
<dbReference type="InterPro" id="IPR043128">
    <property type="entry name" value="Rev_trsase/Diguanyl_cyclase"/>
</dbReference>
<organism evidence="3 4">
    <name type="scientific">Caballeronia udeis</name>
    <dbReference type="NCBI Taxonomy" id="1232866"/>
    <lineage>
        <taxon>Bacteria</taxon>
        <taxon>Pseudomonadati</taxon>
        <taxon>Pseudomonadota</taxon>
        <taxon>Betaproteobacteria</taxon>
        <taxon>Burkholderiales</taxon>
        <taxon>Burkholderiaceae</taxon>
        <taxon>Caballeronia</taxon>
    </lineage>
</organism>
<dbReference type="EMBL" id="FCOK02000109">
    <property type="protein sequence ID" value="SAL71072.1"/>
    <property type="molecule type" value="Genomic_DNA"/>
</dbReference>
<dbReference type="CDD" id="cd01949">
    <property type="entry name" value="GGDEF"/>
    <property type="match status" value="1"/>
</dbReference>
<accession>A0A158JQB8</accession>
<feature type="domain" description="GGDEF" evidence="2">
    <location>
        <begin position="230"/>
        <end position="362"/>
    </location>
</feature>
<dbReference type="NCBIfam" id="TIGR00254">
    <property type="entry name" value="GGDEF"/>
    <property type="match status" value="1"/>
</dbReference>
<dbReference type="Gene3D" id="3.30.70.270">
    <property type="match status" value="1"/>
</dbReference>
<dbReference type="RefSeq" id="WP_231937412.1">
    <property type="nucleotide sequence ID" value="NZ_FCOK02000109.1"/>
</dbReference>
<name>A0A158JQB8_9BURK</name>
<protein>
    <submittedName>
        <fullName evidence="3">PAS/PAC sensor(S)-containing diguanylate cyclase/phosphodiesterase</fullName>
    </submittedName>
</protein>
<dbReference type="Pfam" id="PF00990">
    <property type="entry name" value="GGDEF"/>
    <property type="match status" value="1"/>
</dbReference>
<feature type="transmembrane region" description="Helical" evidence="1">
    <location>
        <begin position="106"/>
        <end position="129"/>
    </location>
</feature>
<keyword evidence="1" id="KW-0472">Membrane</keyword>
<keyword evidence="1" id="KW-1133">Transmembrane helix</keyword>